<dbReference type="EMBL" id="CAKOFQ010007085">
    <property type="protein sequence ID" value="CAH1990368.1"/>
    <property type="molecule type" value="Genomic_DNA"/>
</dbReference>
<dbReference type="AlphaFoldDB" id="A0A9P0LBV7"/>
<dbReference type="SUPFAM" id="SSF46689">
    <property type="entry name" value="Homeodomain-like"/>
    <property type="match status" value="1"/>
</dbReference>
<evidence type="ECO:0000256" key="1">
    <source>
        <dbReference type="ARBA" id="ARBA00004123"/>
    </source>
</evidence>
<keyword evidence="5" id="KW-1185">Reference proteome</keyword>
<feature type="domain" description="HTH psq-type" evidence="3">
    <location>
        <begin position="16"/>
        <end position="54"/>
    </location>
</feature>
<sequence>MPKTTVGDKKRKKWNEENMRKAVIAVRCKQMGYLKACKTYNVPRATLFRLCKKNMEPEVVCRTKLGQAQRNEVQVNSEDYVLQEKPQPENLAQNATIVLPRDIISKPTLRKKEGTRGRKAGQAKVLTSTPNKEELKQSIEISSVKERDKVKKSKKGKSSSEDSYSSASLLDSSFNDDEEFPVYDPPSKETECLFCSGDIIE</sequence>
<accession>A0A9P0LBV7</accession>
<dbReference type="InterPro" id="IPR009057">
    <property type="entry name" value="Homeodomain-like_sf"/>
</dbReference>
<proteinExistence type="predicted"/>
<feature type="compositionally biased region" description="Low complexity" evidence="2">
    <location>
        <begin position="161"/>
        <end position="173"/>
    </location>
</feature>
<reference evidence="4" key="1">
    <citation type="submission" date="2022-03" db="EMBL/GenBank/DDBJ databases">
        <authorList>
            <person name="Sayadi A."/>
        </authorList>
    </citation>
    <scope>NUCLEOTIDE SEQUENCE</scope>
</reference>
<evidence type="ECO:0000313" key="4">
    <source>
        <dbReference type="EMBL" id="CAH1990368.1"/>
    </source>
</evidence>
<dbReference type="Gene3D" id="1.10.10.60">
    <property type="entry name" value="Homeodomain-like"/>
    <property type="match status" value="1"/>
</dbReference>
<comment type="caution">
    <text evidence="4">The sequence shown here is derived from an EMBL/GenBank/DDBJ whole genome shotgun (WGS) entry which is preliminary data.</text>
</comment>
<evidence type="ECO:0000256" key="2">
    <source>
        <dbReference type="SAM" id="MobiDB-lite"/>
    </source>
</evidence>
<dbReference type="InterPro" id="IPR007889">
    <property type="entry name" value="HTH_Psq"/>
</dbReference>
<gene>
    <name evidence="4" type="ORF">ACAOBT_LOCUS19615</name>
</gene>
<dbReference type="Proteomes" id="UP001152888">
    <property type="component" value="Unassembled WGS sequence"/>
</dbReference>
<dbReference type="GO" id="GO:0005634">
    <property type="term" value="C:nucleus"/>
    <property type="evidence" value="ECO:0007669"/>
    <property type="project" value="UniProtKB-SubCell"/>
</dbReference>
<dbReference type="OrthoDB" id="6770592at2759"/>
<dbReference type="Pfam" id="PF05225">
    <property type="entry name" value="HTH_psq"/>
    <property type="match status" value="1"/>
</dbReference>
<organism evidence="4 5">
    <name type="scientific">Acanthoscelides obtectus</name>
    <name type="common">Bean weevil</name>
    <name type="synonym">Bruchus obtectus</name>
    <dbReference type="NCBI Taxonomy" id="200917"/>
    <lineage>
        <taxon>Eukaryota</taxon>
        <taxon>Metazoa</taxon>
        <taxon>Ecdysozoa</taxon>
        <taxon>Arthropoda</taxon>
        <taxon>Hexapoda</taxon>
        <taxon>Insecta</taxon>
        <taxon>Pterygota</taxon>
        <taxon>Neoptera</taxon>
        <taxon>Endopterygota</taxon>
        <taxon>Coleoptera</taxon>
        <taxon>Polyphaga</taxon>
        <taxon>Cucujiformia</taxon>
        <taxon>Chrysomeloidea</taxon>
        <taxon>Chrysomelidae</taxon>
        <taxon>Bruchinae</taxon>
        <taxon>Bruchini</taxon>
        <taxon>Acanthoscelides</taxon>
    </lineage>
</organism>
<evidence type="ECO:0000259" key="3">
    <source>
        <dbReference type="Pfam" id="PF05225"/>
    </source>
</evidence>
<comment type="subcellular location">
    <subcellularLocation>
        <location evidence="1">Nucleus</location>
    </subcellularLocation>
</comment>
<protein>
    <recommendedName>
        <fullName evidence="3">HTH psq-type domain-containing protein</fullName>
    </recommendedName>
</protein>
<dbReference type="GO" id="GO:0003677">
    <property type="term" value="F:DNA binding"/>
    <property type="evidence" value="ECO:0007669"/>
    <property type="project" value="InterPro"/>
</dbReference>
<evidence type="ECO:0000313" key="5">
    <source>
        <dbReference type="Proteomes" id="UP001152888"/>
    </source>
</evidence>
<feature type="region of interest" description="Disordered" evidence="2">
    <location>
        <begin position="146"/>
        <end position="188"/>
    </location>
</feature>
<name>A0A9P0LBV7_ACAOB</name>